<comment type="caution">
    <text evidence="2">The sequence shown here is derived from an EMBL/GenBank/DDBJ whole genome shotgun (WGS) entry which is preliminary data.</text>
</comment>
<evidence type="ECO:0000313" key="2">
    <source>
        <dbReference type="EMBL" id="NBC45688.1"/>
    </source>
</evidence>
<dbReference type="AlphaFoldDB" id="A0A7X5BY06"/>
<organism evidence="2 3">
    <name type="scientific">Corallococcus exiguus</name>
    <dbReference type="NCBI Taxonomy" id="83462"/>
    <lineage>
        <taxon>Bacteria</taxon>
        <taxon>Pseudomonadati</taxon>
        <taxon>Myxococcota</taxon>
        <taxon>Myxococcia</taxon>
        <taxon>Myxococcales</taxon>
        <taxon>Cystobacterineae</taxon>
        <taxon>Myxococcaceae</taxon>
        <taxon>Corallococcus</taxon>
    </lineage>
</organism>
<keyword evidence="1" id="KW-1133">Transmembrane helix</keyword>
<evidence type="ECO:0000256" key="1">
    <source>
        <dbReference type="SAM" id="Phobius"/>
    </source>
</evidence>
<proteinExistence type="predicted"/>
<feature type="transmembrane region" description="Helical" evidence="1">
    <location>
        <begin position="114"/>
        <end position="137"/>
    </location>
</feature>
<keyword evidence="1" id="KW-0812">Transmembrane</keyword>
<name>A0A7X5BY06_9BACT</name>
<dbReference type="EMBL" id="JAAAPK010000015">
    <property type="protein sequence ID" value="NBC45688.1"/>
    <property type="molecule type" value="Genomic_DNA"/>
</dbReference>
<evidence type="ECO:0000313" key="3">
    <source>
        <dbReference type="Proteomes" id="UP000537825"/>
    </source>
</evidence>
<feature type="transmembrane region" description="Helical" evidence="1">
    <location>
        <begin position="6"/>
        <end position="25"/>
    </location>
</feature>
<protein>
    <recommendedName>
        <fullName evidence="4">DUF3592 domain-containing protein</fullName>
    </recommendedName>
</protein>
<keyword evidence="1" id="KW-0472">Membrane</keyword>
<keyword evidence="3" id="KW-1185">Reference proteome</keyword>
<dbReference type="Proteomes" id="UP000537825">
    <property type="component" value="Unassembled WGS sequence"/>
</dbReference>
<dbReference type="RefSeq" id="WP_139917547.1">
    <property type="nucleotide sequence ID" value="NZ_CBCSLE010000020.1"/>
</dbReference>
<reference evidence="2 3" key="1">
    <citation type="submission" date="2020-01" db="EMBL/GenBank/DDBJ databases">
        <title>The draft genome sequence of Corallococcus exiguus DSM 14696.</title>
        <authorList>
            <person name="Zhang X."/>
            <person name="Zhu H."/>
        </authorList>
    </citation>
    <scope>NUCLEOTIDE SEQUENCE [LARGE SCALE GENOMIC DNA]</scope>
    <source>
        <strain evidence="2 3">DSM 14696</strain>
    </source>
</reference>
<sequence>MNDTLLLLLIAVFVGVPVLLWRRLLKYRGLTVRLRQEGVRVRAEVQSVTRYARSQQRHVFYAFALTDSSRMFGNFRGAPGAGDWEPGSTVEVVYLADLPHHNMRVGSGVERGDVIRGTVLLVLVLTAGVLGVLNAHWRIEDIRRQDMQQHQP</sequence>
<accession>A0A7X5BY06</accession>
<evidence type="ECO:0008006" key="4">
    <source>
        <dbReference type="Google" id="ProtNLM"/>
    </source>
</evidence>
<gene>
    <name evidence="2" type="ORF">GTZ93_38445</name>
</gene>